<evidence type="ECO:0000259" key="2">
    <source>
        <dbReference type="Pfam" id="PF26107"/>
    </source>
</evidence>
<reference evidence="4" key="1">
    <citation type="journal article" date="2021" name="Proc. Natl. Acad. Sci. U.S.A.">
        <title>Global biogeography of chemosynthetic symbionts reveals both localized and globally distributed symbiont groups. .</title>
        <authorList>
            <person name="Osvatic J.T."/>
            <person name="Wilkins L.G.E."/>
            <person name="Leibrecht L."/>
            <person name="Leray M."/>
            <person name="Zauner S."/>
            <person name="Polzin J."/>
            <person name="Camacho Y."/>
            <person name="Gros O."/>
            <person name="van Gils J.A."/>
            <person name="Eisen J.A."/>
            <person name="Petersen J.M."/>
            <person name="Yuen B."/>
        </authorList>
    </citation>
    <scope>NUCLEOTIDE SEQUENCE</scope>
    <source>
        <strain evidence="4">MAGclacostrist055</strain>
    </source>
</reference>
<dbReference type="Pfam" id="PF26107">
    <property type="entry name" value="BrxR_CTD"/>
    <property type="match status" value="1"/>
</dbReference>
<sequence length="267" mass="30859">MGEISWYQKARLRTIETLAFWRGRINSRDLTERFGISRVVALGDIHRYMEQAPGNLIYRKSDKAYFATSIFQNQFTSGVIDEWMTLDASLCEYVDKPQFEIKPELARPLIQAIHKGTGVSVVYRSMEHPDGTERSLFPHTLVYSGFRWHIRAWCCLRKDFRDFNLSRVSGVTALNEAPPPEAAPDQDELWNMVVDIHFMANPGMNEHERSLIEAEFGMVKGLLKVNTRAALVMYTLQAYQVDPDQEQAVYKQRLVLANHEDIAPFLW</sequence>
<feature type="domain" description="WYL" evidence="1">
    <location>
        <begin position="107"/>
        <end position="172"/>
    </location>
</feature>
<organism evidence="4 5">
    <name type="scientific">Candidatus Thiodiazotropha taylori</name>
    <dbReference type="NCBI Taxonomy" id="2792791"/>
    <lineage>
        <taxon>Bacteria</taxon>
        <taxon>Pseudomonadati</taxon>
        <taxon>Pseudomonadota</taxon>
        <taxon>Gammaproteobacteria</taxon>
        <taxon>Chromatiales</taxon>
        <taxon>Sedimenticolaceae</taxon>
        <taxon>Candidatus Thiodiazotropha</taxon>
    </lineage>
</organism>
<dbReference type="EMBL" id="JAEPCR010000008">
    <property type="protein sequence ID" value="MCG7977166.1"/>
    <property type="molecule type" value="Genomic_DNA"/>
</dbReference>
<dbReference type="PANTHER" id="PTHR34580:SF3">
    <property type="entry name" value="PROTEIN PAFB"/>
    <property type="match status" value="1"/>
</dbReference>
<protein>
    <submittedName>
        <fullName evidence="4">WYL domain-containing protein</fullName>
    </submittedName>
</protein>
<dbReference type="InterPro" id="IPR026881">
    <property type="entry name" value="WYL_dom"/>
</dbReference>
<dbReference type="AlphaFoldDB" id="A0A9E4NH82"/>
<dbReference type="Pfam" id="PF13280">
    <property type="entry name" value="WYL"/>
    <property type="match status" value="1"/>
</dbReference>
<proteinExistence type="predicted"/>
<dbReference type="InterPro" id="IPR016634">
    <property type="entry name" value="CapW-like"/>
</dbReference>
<dbReference type="PROSITE" id="PS52050">
    <property type="entry name" value="WYL"/>
    <property type="match status" value="1"/>
</dbReference>
<feature type="domain" description="DNA-binding transcriptional repressor CapW winged helix-turn-helix" evidence="3">
    <location>
        <begin position="9"/>
        <end position="85"/>
    </location>
</feature>
<comment type="caution">
    <text evidence="4">The sequence shown here is derived from an EMBL/GenBank/DDBJ whole genome shotgun (WGS) entry which is preliminary data.</text>
</comment>
<evidence type="ECO:0000313" key="4">
    <source>
        <dbReference type="EMBL" id="MCG7977166.1"/>
    </source>
</evidence>
<feature type="domain" description="DNA-binding transcriptional repressor CapW C-terminal dimerisation" evidence="2">
    <location>
        <begin position="194"/>
        <end position="262"/>
    </location>
</feature>
<dbReference type="InterPro" id="IPR059020">
    <property type="entry name" value="CapW_CTD"/>
</dbReference>
<evidence type="ECO:0000313" key="5">
    <source>
        <dbReference type="Proteomes" id="UP000886674"/>
    </source>
</evidence>
<evidence type="ECO:0000259" key="1">
    <source>
        <dbReference type="Pfam" id="PF13280"/>
    </source>
</evidence>
<name>A0A9E4NH82_9GAMM</name>
<dbReference type="Pfam" id="PF26109">
    <property type="entry name" value="WHD_BrxR"/>
    <property type="match status" value="1"/>
</dbReference>
<dbReference type="PANTHER" id="PTHR34580">
    <property type="match status" value="1"/>
</dbReference>
<dbReference type="InterPro" id="IPR059019">
    <property type="entry name" value="WHD_CapW"/>
</dbReference>
<dbReference type="InterPro" id="IPR051534">
    <property type="entry name" value="CBASS_pafABC_assoc_protein"/>
</dbReference>
<evidence type="ECO:0000259" key="3">
    <source>
        <dbReference type="Pfam" id="PF26109"/>
    </source>
</evidence>
<accession>A0A9E4NH82</accession>
<dbReference type="PIRSF" id="PIRSF015558">
    <property type="entry name" value="Txn_reg_DeoR_prd"/>
    <property type="match status" value="1"/>
</dbReference>
<gene>
    <name evidence="4" type="ORF">JAY77_03320</name>
</gene>
<dbReference type="Proteomes" id="UP000886674">
    <property type="component" value="Unassembled WGS sequence"/>
</dbReference>